<evidence type="ECO:0000313" key="16">
    <source>
        <dbReference type="Proteomes" id="UP000823862"/>
    </source>
</evidence>
<dbReference type="GO" id="GO:0000287">
    <property type="term" value="F:magnesium ion binding"/>
    <property type="evidence" value="ECO:0007669"/>
    <property type="project" value="UniProtKB-UniRule"/>
</dbReference>
<dbReference type="NCBIfam" id="TIGR00118">
    <property type="entry name" value="acolac_lg"/>
    <property type="match status" value="1"/>
</dbReference>
<evidence type="ECO:0000259" key="12">
    <source>
        <dbReference type="Pfam" id="PF00205"/>
    </source>
</evidence>
<comment type="pathway">
    <text evidence="2 11">Amino-acid biosynthesis; L-valine biosynthesis; L-valine from pyruvate: step 1/4.</text>
</comment>
<keyword evidence="9 11" id="KW-0786">Thiamine pyrophosphate</keyword>
<keyword evidence="8 11" id="KW-0460">Magnesium</keyword>
<comment type="catalytic activity">
    <reaction evidence="11">
        <text>2 pyruvate + H(+) = (2S)-2-acetolactate + CO2</text>
        <dbReference type="Rhea" id="RHEA:25249"/>
        <dbReference type="ChEBI" id="CHEBI:15361"/>
        <dbReference type="ChEBI" id="CHEBI:15378"/>
        <dbReference type="ChEBI" id="CHEBI:16526"/>
        <dbReference type="ChEBI" id="CHEBI:58476"/>
        <dbReference type="EC" id="2.2.1.6"/>
    </reaction>
</comment>
<dbReference type="PANTHER" id="PTHR18968">
    <property type="entry name" value="THIAMINE PYROPHOSPHATE ENZYMES"/>
    <property type="match status" value="1"/>
</dbReference>
<accession>A0A9D2HXU7</accession>
<comment type="pathway">
    <text evidence="1 11">Amino-acid biosynthesis; L-isoleucine biosynthesis; L-isoleucine from 2-oxobutanoate: step 1/4.</text>
</comment>
<dbReference type="EMBL" id="DWZI01000041">
    <property type="protein sequence ID" value="HJA86113.1"/>
    <property type="molecule type" value="Genomic_DNA"/>
</dbReference>
<dbReference type="InterPro" id="IPR029035">
    <property type="entry name" value="DHS-like_NAD/FAD-binding_dom"/>
</dbReference>
<comment type="cofactor">
    <cofactor evidence="11">
        <name>thiamine diphosphate</name>
        <dbReference type="ChEBI" id="CHEBI:58937"/>
    </cofactor>
    <text evidence="11">Binds 1 thiamine pyrophosphate per subunit.</text>
</comment>
<dbReference type="GO" id="GO:0005948">
    <property type="term" value="C:acetolactate synthase complex"/>
    <property type="evidence" value="ECO:0007669"/>
    <property type="project" value="TreeGrafter"/>
</dbReference>
<reference evidence="15" key="1">
    <citation type="journal article" date="2021" name="PeerJ">
        <title>Extensive microbial diversity within the chicken gut microbiome revealed by metagenomics and culture.</title>
        <authorList>
            <person name="Gilroy R."/>
            <person name="Ravi A."/>
            <person name="Getino M."/>
            <person name="Pursley I."/>
            <person name="Horton D.L."/>
            <person name="Alikhan N.F."/>
            <person name="Baker D."/>
            <person name="Gharbi K."/>
            <person name="Hall N."/>
            <person name="Watson M."/>
            <person name="Adriaenssens E.M."/>
            <person name="Foster-Nyarko E."/>
            <person name="Jarju S."/>
            <person name="Secka A."/>
            <person name="Antonio M."/>
            <person name="Oren A."/>
            <person name="Chaudhuri R.R."/>
            <person name="La Ragione R."/>
            <person name="Hildebrand F."/>
            <person name="Pallen M.J."/>
        </authorList>
    </citation>
    <scope>NUCLEOTIDE SEQUENCE</scope>
    <source>
        <strain evidence="15">ChiHjej12B11-9795</strain>
    </source>
</reference>
<evidence type="ECO:0000256" key="3">
    <source>
        <dbReference type="ARBA" id="ARBA00007812"/>
    </source>
</evidence>
<dbReference type="InterPro" id="IPR012001">
    <property type="entry name" value="Thiamin_PyroP_enz_TPP-bd_dom"/>
</dbReference>
<comment type="cofactor">
    <cofactor evidence="11">
        <name>Mg(2+)</name>
        <dbReference type="ChEBI" id="CHEBI:18420"/>
    </cofactor>
    <text evidence="11">Binds 1 Mg(2+) ion per subunit.</text>
</comment>
<evidence type="ECO:0000256" key="9">
    <source>
        <dbReference type="ARBA" id="ARBA00023052"/>
    </source>
</evidence>
<feature type="domain" description="Thiamine pyrophosphate enzyme TPP-binding" evidence="13">
    <location>
        <begin position="398"/>
        <end position="544"/>
    </location>
</feature>
<dbReference type="AlphaFoldDB" id="A0A9D2HXU7"/>
<evidence type="ECO:0000256" key="8">
    <source>
        <dbReference type="ARBA" id="ARBA00022842"/>
    </source>
</evidence>
<dbReference type="InterPro" id="IPR012000">
    <property type="entry name" value="Thiamin_PyroP_enz_cen_dom"/>
</dbReference>
<dbReference type="Proteomes" id="UP000823862">
    <property type="component" value="Unassembled WGS sequence"/>
</dbReference>
<feature type="domain" description="Thiamine pyrophosphate enzyme N-terminal TPP-binding" evidence="14">
    <location>
        <begin position="12"/>
        <end position="127"/>
    </location>
</feature>
<proteinExistence type="inferred from homology"/>
<dbReference type="Pfam" id="PF00205">
    <property type="entry name" value="TPP_enzyme_M"/>
    <property type="match status" value="1"/>
</dbReference>
<evidence type="ECO:0000256" key="7">
    <source>
        <dbReference type="ARBA" id="ARBA00022723"/>
    </source>
</evidence>
<dbReference type="CDD" id="cd07035">
    <property type="entry name" value="TPP_PYR_POX_like"/>
    <property type="match status" value="1"/>
</dbReference>
<keyword evidence="7 11" id="KW-0479">Metal-binding</keyword>
<evidence type="ECO:0000256" key="5">
    <source>
        <dbReference type="ARBA" id="ARBA00022605"/>
    </source>
</evidence>
<dbReference type="Gene3D" id="3.40.50.970">
    <property type="match status" value="2"/>
</dbReference>
<dbReference type="Gene3D" id="3.40.50.1220">
    <property type="entry name" value="TPP-binding domain"/>
    <property type="match status" value="1"/>
</dbReference>
<dbReference type="GO" id="GO:0050660">
    <property type="term" value="F:flavin adenine dinucleotide binding"/>
    <property type="evidence" value="ECO:0007669"/>
    <property type="project" value="InterPro"/>
</dbReference>
<dbReference type="GO" id="GO:0009097">
    <property type="term" value="P:isoleucine biosynthetic process"/>
    <property type="evidence" value="ECO:0007669"/>
    <property type="project" value="TreeGrafter"/>
</dbReference>
<keyword evidence="6 11" id="KW-0808">Transferase</keyword>
<keyword evidence="5 11" id="KW-0028">Amino-acid biosynthesis</keyword>
<dbReference type="GO" id="GO:0003984">
    <property type="term" value="F:acetolactate synthase activity"/>
    <property type="evidence" value="ECO:0007669"/>
    <property type="project" value="UniProtKB-EC"/>
</dbReference>
<organism evidence="15 16">
    <name type="scientific">Candidatus Bacteroides avicola</name>
    <dbReference type="NCBI Taxonomy" id="2838468"/>
    <lineage>
        <taxon>Bacteria</taxon>
        <taxon>Pseudomonadati</taxon>
        <taxon>Bacteroidota</taxon>
        <taxon>Bacteroidia</taxon>
        <taxon>Bacteroidales</taxon>
        <taxon>Bacteroidaceae</taxon>
        <taxon>Bacteroides</taxon>
    </lineage>
</organism>
<dbReference type="CDD" id="cd02015">
    <property type="entry name" value="TPP_AHAS"/>
    <property type="match status" value="1"/>
</dbReference>
<dbReference type="GO" id="GO:0009099">
    <property type="term" value="P:L-valine biosynthetic process"/>
    <property type="evidence" value="ECO:0007669"/>
    <property type="project" value="TreeGrafter"/>
</dbReference>
<dbReference type="SUPFAM" id="SSF52467">
    <property type="entry name" value="DHS-like NAD/FAD-binding domain"/>
    <property type="match status" value="1"/>
</dbReference>
<dbReference type="EC" id="2.2.1.6" evidence="4 11"/>
<name>A0A9D2HXU7_9BACE</name>
<evidence type="ECO:0000256" key="2">
    <source>
        <dbReference type="ARBA" id="ARBA00005025"/>
    </source>
</evidence>
<comment type="caution">
    <text evidence="15">The sequence shown here is derived from an EMBL/GenBank/DDBJ whole genome shotgun (WGS) entry which is preliminary data.</text>
</comment>
<dbReference type="Pfam" id="PF02776">
    <property type="entry name" value="TPP_enzyme_N"/>
    <property type="match status" value="1"/>
</dbReference>
<dbReference type="InterPro" id="IPR011766">
    <property type="entry name" value="TPP_enzyme_TPP-bd"/>
</dbReference>
<evidence type="ECO:0000256" key="6">
    <source>
        <dbReference type="ARBA" id="ARBA00022679"/>
    </source>
</evidence>
<dbReference type="InterPro" id="IPR045229">
    <property type="entry name" value="TPP_enz"/>
</dbReference>
<protein>
    <recommendedName>
        <fullName evidence="4 11">Acetolactate synthase</fullName>
        <ecNumber evidence="4 11">2.2.1.6</ecNumber>
    </recommendedName>
</protein>
<sequence length="570" mass="62444">MSKDSKHNNFISGAEALMRSLEAQGVDTLFGYPGGSIMPVFDALYDHRKTLRHILVRHEQGATHAAQGYARVSGRVGVCLVTSGPGATNTITGIADAMIDSTPIVVIAGQVGTGFLGTDAFQEVDLVGVTQPISKWSYQIRRAEDVPWAVARAFYIARSGRPGPVVLDFAKNAQTDKLDYRPVKVDYIRSYVPVPEPDEDAIRQAADLINHAQRPLVLVGQGVELGHAQEELRAFIERAGMPAARTLLGLSALPTDHPLNKGMLGMHGNLGPNIHTNKCDVLIAVGMRFDDRVTGNVQTYARQAKIIHFDIDPAEIDKNIRTDVAVLGDCKQTLPLVTALLKPATHTEWLNSFRTYEEVEEEKVIRLELHPAGNTLSMGEVVRAVSEATHDEAILVTDVGQNQMMAARYFRYRQPRSIVTSGGLGTMGFGMPAAIGATFGRPDRTVCVFMGDGGFQMNLQELGTIMEQQAPVKMIMLNNNFLGNVRQWQAMFFNRRYSFTPMLNPDYQQIAAAYGIPARRVIARKELKEAIDEMLTTPGPFLLEACVAEEGNVLPMTPPGGSVNQMLLEC</sequence>
<comment type="similarity">
    <text evidence="3 11">Belongs to the TPP enzyme family.</text>
</comment>
<keyword evidence="10 11" id="KW-0100">Branched-chain amino acid biosynthesis</keyword>
<evidence type="ECO:0000256" key="11">
    <source>
        <dbReference type="RuleBase" id="RU003591"/>
    </source>
</evidence>
<gene>
    <name evidence="15" type="primary">ilvB</name>
    <name evidence="15" type="ORF">H9950_07990</name>
</gene>
<dbReference type="InterPro" id="IPR029061">
    <property type="entry name" value="THDP-binding"/>
</dbReference>
<evidence type="ECO:0000259" key="13">
    <source>
        <dbReference type="Pfam" id="PF02775"/>
    </source>
</evidence>
<dbReference type="InterPro" id="IPR039368">
    <property type="entry name" value="AHAS_TPP"/>
</dbReference>
<evidence type="ECO:0000313" key="15">
    <source>
        <dbReference type="EMBL" id="HJA86113.1"/>
    </source>
</evidence>
<evidence type="ECO:0000256" key="4">
    <source>
        <dbReference type="ARBA" id="ARBA00013145"/>
    </source>
</evidence>
<dbReference type="SUPFAM" id="SSF52518">
    <property type="entry name" value="Thiamin diphosphate-binding fold (THDP-binding)"/>
    <property type="match status" value="2"/>
</dbReference>
<evidence type="ECO:0000256" key="1">
    <source>
        <dbReference type="ARBA" id="ARBA00004974"/>
    </source>
</evidence>
<evidence type="ECO:0000256" key="10">
    <source>
        <dbReference type="ARBA" id="ARBA00023304"/>
    </source>
</evidence>
<dbReference type="FunFam" id="3.40.50.970:FF:000007">
    <property type="entry name" value="Acetolactate synthase"/>
    <property type="match status" value="1"/>
</dbReference>
<dbReference type="PANTHER" id="PTHR18968:SF13">
    <property type="entry name" value="ACETOLACTATE SYNTHASE CATALYTIC SUBUNIT, MITOCHONDRIAL"/>
    <property type="match status" value="1"/>
</dbReference>
<dbReference type="FunFam" id="3.40.50.1220:FF:000008">
    <property type="entry name" value="Acetolactate synthase"/>
    <property type="match status" value="1"/>
</dbReference>
<dbReference type="Pfam" id="PF02775">
    <property type="entry name" value="TPP_enzyme_C"/>
    <property type="match status" value="1"/>
</dbReference>
<evidence type="ECO:0000259" key="14">
    <source>
        <dbReference type="Pfam" id="PF02776"/>
    </source>
</evidence>
<reference evidence="15" key="2">
    <citation type="submission" date="2021-04" db="EMBL/GenBank/DDBJ databases">
        <authorList>
            <person name="Gilroy R."/>
        </authorList>
    </citation>
    <scope>NUCLEOTIDE SEQUENCE</scope>
    <source>
        <strain evidence="15">ChiHjej12B11-9795</strain>
    </source>
</reference>
<feature type="domain" description="Thiamine pyrophosphate enzyme central" evidence="12">
    <location>
        <begin position="202"/>
        <end position="334"/>
    </location>
</feature>
<dbReference type="InterPro" id="IPR012846">
    <property type="entry name" value="Acetolactate_synth_lsu"/>
</dbReference>
<dbReference type="GO" id="GO:0030976">
    <property type="term" value="F:thiamine pyrophosphate binding"/>
    <property type="evidence" value="ECO:0007669"/>
    <property type="project" value="UniProtKB-UniRule"/>
</dbReference>